<dbReference type="AlphaFoldDB" id="A0A9D4BMW9"/>
<reference evidence="1" key="2">
    <citation type="submission" date="2020-11" db="EMBL/GenBank/DDBJ databases">
        <authorList>
            <person name="McCartney M.A."/>
            <person name="Auch B."/>
            <person name="Kono T."/>
            <person name="Mallez S."/>
            <person name="Becker A."/>
            <person name="Gohl D.M."/>
            <person name="Silverstein K.A.T."/>
            <person name="Koren S."/>
            <person name="Bechman K.B."/>
            <person name="Herman A."/>
            <person name="Abrahante J.E."/>
            <person name="Garbe J."/>
        </authorList>
    </citation>
    <scope>NUCLEOTIDE SEQUENCE</scope>
    <source>
        <strain evidence="1">Duluth1</strain>
        <tissue evidence="1">Whole animal</tissue>
    </source>
</reference>
<gene>
    <name evidence="1" type="ORF">DPMN_075690</name>
</gene>
<comment type="caution">
    <text evidence="1">The sequence shown here is derived from an EMBL/GenBank/DDBJ whole genome shotgun (WGS) entry which is preliminary data.</text>
</comment>
<accession>A0A9D4BMW9</accession>
<evidence type="ECO:0000313" key="2">
    <source>
        <dbReference type="Proteomes" id="UP000828390"/>
    </source>
</evidence>
<proteinExistence type="predicted"/>
<dbReference type="Proteomes" id="UP000828390">
    <property type="component" value="Unassembled WGS sequence"/>
</dbReference>
<evidence type="ECO:0000313" key="1">
    <source>
        <dbReference type="EMBL" id="KAH3700711.1"/>
    </source>
</evidence>
<name>A0A9D4BMW9_DREPO</name>
<organism evidence="1 2">
    <name type="scientific">Dreissena polymorpha</name>
    <name type="common">Zebra mussel</name>
    <name type="synonym">Mytilus polymorpha</name>
    <dbReference type="NCBI Taxonomy" id="45954"/>
    <lineage>
        <taxon>Eukaryota</taxon>
        <taxon>Metazoa</taxon>
        <taxon>Spiralia</taxon>
        <taxon>Lophotrochozoa</taxon>
        <taxon>Mollusca</taxon>
        <taxon>Bivalvia</taxon>
        <taxon>Autobranchia</taxon>
        <taxon>Heteroconchia</taxon>
        <taxon>Euheterodonta</taxon>
        <taxon>Imparidentia</taxon>
        <taxon>Neoheterodontei</taxon>
        <taxon>Myida</taxon>
        <taxon>Dreissenoidea</taxon>
        <taxon>Dreissenidae</taxon>
        <taxon>Dreissena</taxon>
    </lineage>
</organism>
<protein>
    <submittedName>
        <fullName evidence="1">Uncharacterized protein</fullName>
    </submittedName>
</protein>
<reference evidence="1" key="1">
    <citation type="journal article" date="2019" name="bioRxiv">
        <title>The Genome of the Zebra Mussel, Dreissena polymorpha: A Resource for Invasive Species Research.</title>
        <authorList>
            <person name="McCartney M.A."/>
            <person name="Auch B."/>
            <person name="Kono T."/>
            <person name="Mallez S."/>
            <person name="Zhang Y."/>
            <person name="Obille A."/>
            <person name="Becker A."/>
            <person name="Abrahante J.E."/>
            <person name="Garbe J."/>
            <person name="Badalamenti J.P."/>
            <person name="Herman A."/>
            <person name="Mangelson H."/>
            <person name="Liachko I."/>
            <person name="Sullivan S."/>
            <person name="Sone E.D."/>
            <person name="Koren S."/>
            <person name="Silverstein K.A.T."/>
            <person name="Beckman K.B."/>
            <person name="Gohl D.M."/>
        </authorList>
    </citation>
    <scope>NUCLEOTIDE SEQUENCE</scope>
    <source>
        <strain evidence="1">Duluth1</strain>
        <tissue evidence="1">Whole animal</tissue>
    </source>
</reference>
<sequence>MIMSHVASDELIAWQPVPAESNVPAMTLRRRLLKGLVMLGIAVPSNKLLLVTRELHEISSTLRSQRI</sequence>
<dbReference type="EMBL" id="JAIWYP010000015">
    <property type="protein sequence ID" value="KAH3700711.1"/>
    <property type="molecule type" value="Genomic_DNA"/>
</dbReference>
<keyword evidence="2" id="KW-1185">Reference proteome</keyword>